<organism evidence="1">
    <name type="scientific">Veillonella ratti</name>
    <dbReference type="NCBI Taxonomy" id="103892"/>
    <lineage>
        <taxon>Bacteria</taxon>
        <taxon>Bacillati</taxon>
        <taxon>Bacillota</taxon>
        <taxon>Negativicutes</taxon>
        <taxon>Veillonellales</taxon>
        <taxon>Veillonellaceae</taxon>
        <taxon>Veillonella</taxon>
    </lineage>
</organism>
<proteinExistence type="predicted"/>
<reference evidence="1" key="1">
    <citation type="submission" date="2019-11" db="EMBL/GenBank/DDBJ databases">
        <authorList>
            <person name="Feng L."/>
        </authorList>
    </citation>
    <scope>NUCLEOTIDE SEQUENCE</scope>
    <source>
        <strain evidence="1">VrattiLFYP33</strain>
    </source>
</reference>
<gene>
    <name evidence="1" type="ORF">VRLFYP33_02390</name>
</gene>
<dbReference type="AlphaFoldDB" id="A0A6N3FMG4"/>
<evidence type="ECO:0000313" key="1">
    <source>
        <dbReference type="EMBL" id="VYU53190.1"/>
    </source>
</evidence>
<sequence>MPTIKKEPQNDAAQDKYDLYKSQERLRALLNKKHELVNELAKIGNAYTVQKLFEEWDTAIEKEAKVLLMYAQFIDRQNDMQAENKKDIRIKQSSLNTEKLAEKIAEMIKQGVKAGSIQYE</sequence>
<name>A0A6N3FMG4_9FIRM</name>
<dbReference type="EMBL" id="CACRUX010000101">
    <property type="protein sequence ID" value="VYU53190.1"/>
    <property type="molecule type" value="Genomic_DNA"/>
</dbReference>
<accession>A0A6N3FMG4</accession>
<dbReference type="RefSeq" id="WP_156705901.1">
    <property type="nucleotide sequence ID" value="NZ_CACRUX010000101.1"/>
</dbReference>
<protein>
    <submittedName>
        <fullName evidence="1">Uncharacterized protein</fullName>
    </submittedName>
</protein>